<organism evidence="1 2">
    <name type="scientific">Stegodyphus mimosarum</name>
    <name type="common">African social velvet spider</name>
    <dbReference type="NCBI Taxonomy" id="407821"/>
    <lineage>
        <taxon>Eukaryota</taxon>
        <taxon>Metazoa</taxon>
        <taxon>Ecdysozoa</taxon>
        <taxon>Arthropoda</taxon>
        <taxon>Chelicerata</taxon>
        <taxon>Arachnida</taxon>
        <taxon>Araneae</taxon>
        <taxon>Araneomorphae</taxon>
        <taxon>Entelegynae</taxon>
        <taxon>Eresoidea</taxon>
        <taxon>Eresidae</taxon>
        <taxon>Stegodyphus</taxon>
    </lineage>
</organism>
<dbReference type="EMBL" id="KK119850">
    <property type="protein sequence ID" value="KFM76897.1"/>
    <property type="molecule type" value="Genomic_DNA"/>
</dbReference>
<dbReference type="GO" id="GO:0003676">
    <property type="term" value="F:nucleic acid binding"/>
    <property type="evidence" value="ECO:0007669"/>
    <property type="project" value="InterPro"/>
</dbReference>
<name>A0A087UHQ8_STEMI</name>
<keyword evidence="2" id="KW-1185">Reference proteome</keyword>
<accession>A0A087UHQ8</accession>
<reference evidence="1 2" key="1">
    <citation type="submission" date="2013-11" db="EMBL/GenBank/DDBJ databases">
        <title>Genome sequencing of Stegodyphus mimosarum.</title>
        <authorList>
            <person name="Bechsgaard J."/>
        </authorList>
    </citation>
    <scope>NUCLEOTIDE SEQUENCE [LARGE SCALE GENOMIC DNA]</scope>
</reference>
<evidence type="ECO:0000313" key="1">
    <source>
        <dbReference type="EMBL" id="KFM76897.1"/>
    </source>
</evidence>
<sequence length="78" mass="8921">MTMLGLIEHMWGKNTCKQKISFEWIGHPTHPTDHMWDALGCRISARQIPPRTLQELKSALLEEWSAVPQDSINPLVSL</sequence>
<evidence type="ECO:0000313" key="2">
    <source>
        <dbReference type="Proteomes" id="UP000054359"/>
    </source>
</evidence>
<proteinExistence type="predicted"/>
<dbReference type="AlphaFoldDB" id="A0A087UHQ8"/>
<gene>
    <name evidence="1" type="ORF">X975_23884</name>
</gene>
<dbReference type="InterPro" id="IPR036397">
    <property type="entry name" value="RNaseH_sf"/>
</dbReference>
<dbReference type="Proteomes" id="UP000054359">
    <property type="component" value="Unassembled WGS sequence"/>
</dbReference>
<protein>
    <submittedName>
        <fullName evidence="1">Uncharacterized protein</fullName>
    </submittedName>
</protein>
<feature type="non-terminal residue" evidence="1">
    <location>
        <position position="78"/>
    </location>
</feature>
<dbReference type="Gene3D" id="3.30.420.10">
    <property type="entry name" value="Ribonuclease H-like superfamily/Ribonuclease H"/>
    <property type="match status" value="1"/>
</dbReference>